<dbReference type="InterPro" id="IPR018247">
    <property type="entry name" value="EF_Hand_1_Ca_BS"/>
</dbReference>
<evidence type="ECO:0000313" key="1">
    <source>
        <dbReference type="EMBL" id="PIT86650.1"/>
    </source>
</evidence>
<dbReference type="Gene3D" id="2.60.40.4130">
    <property type="match status" value="1"/>
</dbReference>
<comment type="caution">
    <text evidence="1">The sequence shown here is derived from an EMBL/GenBank/DDBJ whole genome shotgun (WGS) entry which is preliminary data.</text>
</comment>
<reference evidence="2" key="1">
    <citation type="submission" date="2017-09" db="EMBL/GenBank/DDBJ databases">
        <title>Depth-based differentiation of microbial function through sediment-hosted aquifers and enrichment of novel symbionts in the deep terrestrial subsurface.</title>
        <authorList>
            <person name="Probst A.J."/>
            <person name="Ladd B."/>
            <person name="Jarett J.K."/>
            <person name="Geller-Mcgrath D.E."/>
            <person name="Sieber C.M.K."/>
            <person name="Emerson J.B."/>
            <person name="Anantharaman K."/>
            <person name="Thomas B.C."/>
            <person name="Malmstrom R."/>
            <person name="Stieglmeier M."/>
            <person name="Klingl A."/>
            <person name="Woyke T."/>
            <person name="Ryan C.M."/>
            <person name="Banfield J.F."/>
        </authorList>
    </citation>
    <scope>NUCLEOTIDE SEQUENCE [LARGE SCALE GENOMIC DNA]</scope>
</reference>
<sequence length="153" mass="16560">MPGIGTATGDNSSPLNSPRSAKIQVFNTQNAKVAEKDLQVQFQGDVYRGSTSLAIPQGNYYAKVSLNNTLFSDVPGVFVLTHNQSTTLPATVMIPGDLDQNNILDLRDYNIFIGCYGNKQCTQKALADLNDDGSVGPIDYNILLRSFAIRQGT</sequence>
<gene>
    <name evidence="1" type="ORF">COU33_01955</name>
</gene>
<evidence type="ECO:0008006" key="3">
    <source>
        <dbReference type="Google" id="ProtNLM"/>
    </source>
</evidence>
<dbReference type="GO" id="GO:0000272">
    <property type="term" value="P:polysaccharide catabolic process"/>
    <property type="evidence" value="ECO:0007669"/>
    <property type="project" value="InterPro"/>
</dbReference>
<protein>
    <recommendedName>
        <fullName evidence="3">Dockerin domain-containing protein</fullName>
    </recommendedName>
</protein>
<dbReference type="InterPro" id="IPR036439">
    <property type="entry name" value="Dockerin_dom_sf"/>
</dbReference>
<dbReference type="AlphaFoldDB" id="A0A2M6W1R2"/>
<dbReference type="PROSITE" id="PS00018">
    <property type="entry name" value="EF_HAND_1"/>
    <property type="match status" value="2"/>
</dbReference>
<evidence type="ECO:0000313" key="2">
    <source>
        <dbReference type="Proteomes" id="UP000229362"/>
    </source>
</evidence>
<organism evidence="1 2">
    <name type="scientific">Candidatus Magasanikbacteria bacterium CG10_big_fil_rev_8_21_14_0_10_43_6</name>
    <dbReference type="NCBI Taxonomy" id="1974650"/>
    <lineage>
        <taxon>Bacteria</taxon>
        <taxon>Candidatus Magasanikiibacteriota</taxon>
    </lineage>
</organism>
<dbReference type="SUPFAM" id="SSF63446">
    <property type="entry name" value="Type I dockerin domain"/>
    <property type="match status" value="1"/>
</dbReference>
<dbReference type="EMBL" id="PFBZ01000083">
    <property type="protein sequence ID" value="PIT86650.1"/>
    <property type="molecule type" value="Genomic_DNA"/>
</dbReference>
<proteinExistence type="predicted"/>
<name>A0A2M6W1R2_9BACT</name>
<dbReference type="Proteomes" id="UP000229362">
    <property type="component" value="Unassembled WGS sequence"/>
</dbReference>
<accession>A0A2M6W1R2</accession>